<name>A0A182LZ00_9DIPT</name>
<dbReference type="AlphaFoldDB" id="A0A182LZ00"/>
<keyword evidence="1" id="KW-0472">Membrane</keyword>
<keyword evidence="1" id="KW-0812">Transmembrane</keyword>
<sequence>MPLAGVHDILGRKRTPGRGDRRIWTEQVLKSASNERHTNTIANAFGFTTQVAVGLDETYGALIGMIVIKCFFMFGVSCKQIASRVMRTLRVDVAIGSADRIQLQQLAHSLNDTLGLRS</sequence>
<dbReference type="EMBL" id="AXCM01001401">
    <property type="status" value="NOT_ANNOTATED_CDS"/>
    <property type="molecule type" value="Genomic_DNA"/>
</dbReference>
<proteinExistence type="predicted"/>
<feature type="transmembrane region" description="Helical" evidence="1">
    <location>
        <begin position="59"/>
        <end position="78"/>
    </location>
</feature>
<dbReference type="EnsemblMetazoa" id="ACUA005367-RA">
    <property type="protein sequence ID" value="ACUA005367-PA"/>
    <property type="gene ID" value="ACUA005367"/>
</dbReference>
<keyword evidence="3" id="KW-1185">Reference proteome</keyword>
<accession>A0A182LZ00</accession>
<dbReference type="Proteomes" id="UP000075883">
    <property type="component" value="Unassembled WGS sequence"/>
</dbReference>
<evidence type="ECO:0000256" key="1">
    <source>
        <dbReference type="SAM" id="Phobius"/>
    </source>
</evidence>
<reference evidence="2" key="2">
    <citation type="submission" date="2020-05" db="UniProtKB">
        <authorList>
            <consortium name="EnsemblMetazoa"/>
        </authorList>
    </citation>
    <scope>IDENTIFICATION</scope>
    <source>
        <strain evidence="2">A-37</strain>
    </source>
</reference>
<evidence type="ECO:0000313" key="3">
    <source>
        <dbReference type="Proteomes" id="UP000075883"/>
    </source>
</evidence>
<organism evidence="2 3">
    <name type="scientific">Anopheles culicifacies</name>
    <dbReference type="NCBI Taxonomy" id="139723"/>
    <lineage>
        <taxon>Eukaryota</taxon>
        <taxon>Metazoa</taxon>
        <taxon>Ecdysozoa</taxon>
        <taxon>Arthropoda</taxon>
        <taxon>Hexapoda</taxon>
        <taxon>Insecta</taxon>
        <taxon>Pterygota</taxon>
        <taxon>Neoptera</taxon>
        <taxon>Endopterygota</taxon>
        <taxon>Diptera</taxon>
        <taxon>Nematocera</taxon>
        <taxon>Culicoidea</taxon>
        <taxon>Culicidae</taxon>
        <taxon>Anophelinae</taxon>
        <taxon>Anopheles</taxon>
        <taxon>culicifacies species complex</taxon>
    </lineage>
</organism>
<protein>
    <submittedName>
        <fullName evidence="2">Uncharacterized protein</fullName>
    </submittedName>
</protein>
<keyword evidence="1" id="KW-1133">Transmembrane helix</keyword>
<evidence type="ECO:0000313" key="2">
    <source>
        <dbReference type="EnsemblMetazoa" id="ACUA005367-PA"/>
    </source>
</evidence>
<reference evidence="3" key="1">
    <citation type="submission" date="2013-09" db="EMBL/GenBank/DDBJ databases">
        <title>The Genome Sequence of Anopheles culicifacies species A.</title>
        <authorList>
            <consortium name="The Broad Institute Genomics Platform"/>
            <person name="Neafsey D.E."/>
            <person name="Besansky N."/>
            <person name="Howell P."/>
            <person name="Walton C."/>
            <person name="Young S.K."/>
            <person name="Zeng Q."/>
            <person name="Gargeya S."/>
            <person name="Fitzgerald M."/>
            <person name="Haas B."/>
            <person name="Abouelleil A."/>
            <person name="Allen A.W."/>
            <person name="Alvarado L."/>
            <person name="Arachchi H.M."/>
            <person name="Berlin A.M."/>
            <person name="Chapman S.B."/>
            <person name="Gainer-Dewar J."/>
            <person name="Goldberg J."/>
            <person name="Griggs A."/>
            <person name="Gujja S."/>
            <person name="Hansen M."/>
            <person name="Howarth C."/>
            <person name="Imamovic A."/>
            <person name="Ireland A."/>
            <person name="Larimer J."/>
            <person name="McCowan C."/>
            <person name="Murphy C."/>
            <person name="Pearson M."/>
            <person name="Poon T.W."/>
            <person name="Priest M."/>
            <person name="Roberts A."/>
            <person name="Saif S."/>
            <person name="Shea T."/>
            <person name="Sisk P."/>
            <person name="Sykes S."/>
            <person name="Wortman J."/>
            <person name="Nusbaum C."/>
            <person name="Birren B."/>
        </authorList>
    </citation>
    <scope>NUCLEOTIDE SEQUENCE [LARGE SCALE GENOMIC DNA]</scope>
    <source>
        <strain evidence="3">A-37</strain>
    </source>
</reference>
<dbReference type="VEuPathDB" id="VectorBase:ACUA005367"/>